<dbReference type="RefSeq" id="WP_106447725.1">
    <property type="nucleotide sequence ID" value="NZ_CP027669.1"/>
</dbReference>
<evidence type="ECO:0000256" key="1">
    <source>
        <dbReference type="SAM" id="MobiDB-lite"/>
    </source>
</evidence>
<dbReference type="GO" id="GO:1990281">
    <property type="term" value="C:efflux pump complex"/>
    <property type="evidence" value="ECO:0007669"/>
    <property type="project" value="TreeGrafter"/>
</dbReference>
<proteinExistence type="predicted"/>
<evidence type="ECO:0000313" key="5">
    <source>
        <dbReference type="EMBL" id="AVO42750.1"/>
    </source>
</evidence>
<evidence type="ECO:0008006" key="7">
    <source>
        <dbReference type="Google" id="ProtNLM"/>
    </source>
</evidence>
<dbReference type="Gene3D" id="2.40.30.170">
    <property type="match status" value="1"/>
</dbReference>
<dbReference type="SUPFAM" id="SSF111369">
    <property type="entry name" value="HlyD-like secretion proteins"/>
    <property type="match status" value="1"/>
</dbReference>
<dbReference type="GO" id="GO:0015562">
    <property type="term" value="F:efflux transmembrane transporter activity"/>
    <property type="evidence" value="ECO:0007669"/>
    <property type="project" value="TreeGrafter"/>
</dbReference>
<dbReference type="Pfam" id="PF25917">
    <property type="entry name" value="BSH_RND"/>
    <property type="match status" value="1"/>
</dbReference>
<dbReference type="AlphaFoldDB" id="A0A2S0N3N4"/>
<dbReference type="OrthoDB" id="9791520at2"/>
<dbReference type="Gene3D" id="2.40.50.100">
    <property type="match status" value="1"/>
</dbReference>
<evidence type="ECO:0000259" key="3">
    <source>
        <dbReference type="Pfam" id="PF25917"/>
    </source>
</evidence>
<evidence type="ECO:0000259" key="4">
    <source>
        <dbReference type="Pfam" id="PF25989"/>
    </source>
</evidence>
<organism evidence="5 6">
    <name type="scientific">Simplicispira suum</name>
    <dbReference type="NCBI Taxonomy" id="2109915"/>
    <lineage>
        <taxon>Bacteria</taxon>
        <taxon>Pseudomonadati</taxon>
        <taxon>Pseudomonadota</taxon>
        <taxon>Betaproteobacteria</taxon>
        <taxon>Burkholderiales</taxon>
        <taxon>Comamonadaceae</taxon>
        <taxon>Simplicispira</taxon>
    </lineage>
</organism>
<feature type="domain" description="Multidrug resistance protein MdtA-like barrel-sandwich hybrid" evidence="3">
    <location>
        <begin position="95"/>
        <end position="259"/>
    </location>
</feature>
<dbReference type="Proteomes" id="UP000239326">
    <property type="component" value="Chromosome"/>
</dbReference>
<dbReference type="KEGG" id="simp:C6571_16910"/>
<keyword evidence="2" id="KW-0472">Membrane</keyword>
<gene>
    <name evidence="5" type="ORF">C6571_16910</name>
</gene>
<protein>
    <recommendedName>
        <fullName evidence="7">Efflux transporter periplasmic adaptor subunit</fullName>
    </recommendedName>
</protein>
<feature type="region of interest" description="Disordered" evidence="1">
    <location>
        <begin position="1"/>
        <end position="34"/>
    </location>
</feature>
<name>A0A2S0N3N4_9BURK</name>
<reference evidence="5 6" key="1">
    <citation type="submission" date="2018-03" db="EMBL/GenBank/DDBJ databases">
        <title>Genome sequencing of Simplicispira sp.</title>
        <authorList>
            <person name="Kim S.-J."/>
            <person name="Heo J."/>
            <person name="Kwon S.-W."/>
        </authorList>
    </citation>
    <scope>NUCLEOTIDE SEQUENCE [LARGE SCALE GENOMIC DNA]</scope>
    <source>
        <strain evidence="5 6">SC1-8</strain>
    </source>
</reference>
<keyword evidence="6" id="KW-1185">Reference proteome</keyword>
<dbReference type="PANTHER" id="PTHR30469">
    <property type="entry name" value="MULTIDRUG RESISTANCE PROTEIN MDTA"/>
    <property type="match status" value="1"/>
</dbReference>
<evidence type="ECO:0000256" key="2">
    <source>
        <dbReference type="SAM" id="Phobius"/>
    </source>
</evidence>
<dbReference type="PANTHER" id="PTHR30469:SF15">
    <property type="entry name" value="HLYD FAMILY OF SECRETION PROTEINS"/>
    <property type="match status" value="1"/>
</dbReference>
<dbReference type="Pfam" id="PF25989">
    <property type="entry name" value="YknX_C"/>
    <property type="match status" value="1"/>
</dbReference>
<dbReference type="InterPro" id="IPR058625">
    <property type="entry name" value="MdtA-like_BSH"/>
</dbReference>
<evidence type="ECO:0000313" key="6">
    <source>
        <dbReference type="Proteomes" id="UP000239326"/>
    </source>
</evidence>
<keyword evidence="2" id="KW-0812">Transmembrane</keyword>
<dbReference type="EMBL" id="CP027669">
    <property type="protein sequence ID" value="AVO42750.1"/>
    <property type="molecule type" value="Genomic_DNA"/>
</dbReference>
<sequence length="437" mass="45839">MNDTHKQLHATTEAPNGKPDDKPSNKPAVRKAAKPKPVRWKKWLIIAGIGAAALALAAVMLQPSVIDVQLAQATQGPLSEAVEAQGQTRAKLRYTVAASISGRLLRTSIGVGDRIERGDVLAQIAPPPTDARSLATARAELAAAQARQRQAHAVLAEATSGARLASTEAARRSELFRMGMVSVESRDAYAQTAQAAADRVASAEASLVAAGAEVQSARSRLLGAGTAGDDAGAIMVRAPVSGHVLKVIEESERVVQAGSPLFELSQGEALELVVDVLTQDAVQVQAGQPIDITGWGGPRALVGKVRYVEPGAFTKVSALGVQEQRVNVIGDLDAAPPTLGAGYRIEAAIVTWSGNQVLQIPTGALFRRAGAWQTFAVEEGRARLRRLEVGHRNAEFAEVTAGIQAGESVVVFPSDLVADGVRVRDGSARHSIQGMQF</sequence>
<dbReference type="Gene3D" id="2.40.420.20">
    <property type="match status" value="1"/>
</dbReference>
<feature type="domain" description="YknX-like C-terminal permuted SH3-like" evidence="4">
    <location>
        <begin position="357"/>
        <end position="424"/>
    </location>
</feature>
<dbReference type="InterPro" id="IPR058637">
    <property type="entry name" value="YknX-like_C"/>
</dbReference>
<feature type="transmembrane region" description="Helical" evidence="2">
    <location>
        <begin position="43"/>
        <end position="61"/>
    </location>
</feature>
<accession>A0A2S0N3N4</accession>
<dbReference type="Gene3D" id="1.10.287.470">
    <property type="entry name" value="Helix hairpin bin"/>
    <property type="match status" value="1"/>
</dbReference>
<keyword evidence="2" id="KW-1133">Transmembrane helix</keyword>